<accession>A0A430SFL6</accession>
<sequence>MYLAALTREKTGGTGRLHLLRKTPTGYVEVFRYPRRMGEEETSWLIDLGAGKQGKQRTLAFIALEGLRDLQLLDLNRDGLPEVYLEEVDCGNAGCGHDYLLHDARSKRTWRVMVWSPFYQPRPPRIALPQDLKDQAIRHFLERRLARQHGMGAPLTPEQEWWTRHGAFSEGKLRRIELHPRRYTPCPYDLTGRSYSIAARAKLGSLQLASVFKGPVVALEGDRNACFVVYAPPTANDWVQEIRVLSPRRVALVVREGEELVYFDPTGLTLSR</sequence>
<reference evidence="1 2" key="1">
    <citation type="journal article" date="2019" name="Extremophiles">
        <title>Biogeography of thermophiles and predominance of Thermus scotoductus in domestic water heaters.</title>
        <authorList>
            <person name="Wilpiszeski R.L."/>
            <person name="Zhang Z."/>
            <person name="House C.H."/>
        </authorList>
    </citation>
    <scope>NUCLEOTIDE SEQUENCE [LARGE SCALE GENOMIC DNA]</scope>
    <source>
        <strain evidence="1 2">24_S24</strain>
    </source>
</reference>
<name>A0A430SFL6_THESC</name>
<organism evidence="1 2">
    <name type="scientific">Thermus scotoductus</name>
    <dbReference type="NCBI Taxonomy" id="37636"/>
    <lineage>
        <taxon>Bacteria</taxon>
        <taxon>Thermotogati</taxon>
        <taxon>Deinococcota</taxon>
        <taxon>Deinococci</taxon>
        <taxon>Thermales</taxon>
        <taxon>Thermaceae</taxon>
        <taxon>Thermus</taxon>
    </lineage>
</organism>
<gene>
    <name evidence="1" type="ORF">CSW37_05520</name>
</gene>
<protein>
    <submittedName>
        <fullName evidence="1">Uncharacterized protein</fullName>
    </submittedName>
</protein>
<proteinExistence type="predicted"/>
<dbReference type="Proteomes" id="UP000288051">
    <property type="component" value="Unassembled WGS sequence"/>
</dbReference>
<comment type="caution">
    <text evidence="1">The sequence shown here is derived from an EMBL/GenBank/DDBJ whole genome shotgun (WGS) entry which is preliminary data.</text>
</comment>
<evidence type="ECO:0000313" key="1">
    <source>
        <dbReference type="EMBL" id="RTH37950.1"/>
    </source>
</evidence>
<dbReference type="EMBL" id="PELZ01000144">
    <property type="protein sequence ID" value="RTH37950.1"/>
    <property type="molecule type" value="Genomic_DNA"/>
</dbReference>
<evidence type="ECO:0000313" key="2">
    <source>
        <dbReference type="Proteomes" id="UP000288051"/>
    </source>
</evidence>
<dbReference type="AlphaFoldDB" id="A0A430SFL6"/>